<feature type="domain" description="DUF5916" evidence="3">
    <location>
        <begin position="235"/>
        <end position="314"/>
    </location>
</feature>
<keyword evidence="1" id="KW-0732">Signal</keyword>
<evidence type="ECO:0000313" key="5">
    <source>
        <dbReference type="Proteomes" id="UP000075615"/>
    </source>
</evidence>
<proteinExistence type="predicted"/>
<feature type="signal peptide" evidence="1">
    <location>
        <begin position="1"/>
        <end position="22"/>
    </location>
</feature>
<accession>A0A150XYG5</accession>
<evidence type="ECO:0000259" key="2">
    <source>
        <dbReference type="Pfam" id="PF06452"/>
    </source>
</evidence>
<name>A0A150XYG5_9BACT</name>
<dbReference type="OrthoDB" id="9786766at2"/>
<dbReference type="SUPFAM" id="SSF49344">
    <property type="entry name" value="CBD9-like"/>
    <property type="match status" value="1"/>
</dbReference>
<dbReference type="CDD" id="cd09618">
    <property type="entry name" value="CBM9_like_2"/>
    <property type="match status" value="1"/>
</dbReference>
<dbReference type="RefSeq" id="WP_068410971.1">
    <property type="nucleotide sequence ID" value="NZ_LRDB01000001.1"/>
</dbReference>
<dbReference type="InterPro" id="IPR045670">
    <property type="entry name" value="DUF5916"/>
</dbReference>
<dbReference type="GO" id="GO:0016052">
    <property type="term" value="P:carbohydrate catabolic process"/>
    <property type="evidence" value="ECO:0007669"/>
    <property type="project" value="InterPro"/>
</dbReference>
<dbReference type="GO" id="GO:0030246">
    <property type="term" value="F:carbohydrate binding"/>
    <property type="evidence" value="ECO:0007669"/>
    <property type="project" value="InterPro"/>
</dbReference>
<evidence type="ECO:0000259" key="3">
    <source>
        <dbReference type="Pfam" id="PF19313"/>
    </source>
</evidence>
<reference evidence="4 5" key="1">
    <citation type="submission" date="2016-01" db="EMBL/GenBank/DDBJ databases">
        <title>Genome sequencing of Roseivirga echinicomitans KMM 6058.</title>
        <authorList>
            <person name="Selvaratnam C."/>
            <person name="Thevarajoo S."/>
            <person name="Goh K.M."/>
            <person name="Ee R."/>
            <person name="Chan K.-G."/>
            <person name="Chong C.S."/>
        </authorList>
    </citation>
    <scope>NUCLEOTIDE SEQUENCE [LARGE SCALE GENOMIC DNA]</scope>
    <source>
        <strain evidence="4 5">KMM 6058</strain>
    </source>
</reference>
<dbReference type="Pfam" id="PF19313">
    <property type="entry name" value="DUF5916"/>
    <property type="match status" value="1"/>
</dbReference>
<dbReference type="Gene3D" id="2.60.40.1190">
    <property type="match status" value="1"/>
</dbReference>
<sequence>MLKTLFYSVIAFVVLFKFQANAQIQSVYAELAPKIDGVLDDDIWQNSATVTGFKTFVPDYGQDMPFKTIAYVAHDDENLYFAFKSFDDPTKIKTSIAARDKIRDDDWICINLDSFNGQQSMYGFYINPNGIQMDTRFAAGKEDIGIDMIWYSEAKINDDNYTIEVRIPFKSIRYAVKDGKVDMGVIFERKISRFSMQGTFPALDPKQGMSFLTQTLPMSYTGVKKSVLLEVLPAITYAQSQSHQNGAYVKENNFEPSLTLKYGITSELVLDATINPDFSQVEADASQVEVNQRFPVNYPERRPFFLEGNENFNFAGNSMFGPVRSVVNTRSIVSPIAATKLTGKLGPRNIFSTIYAVDRASESLADYAEDKTADVGVLRYMRSFSQDSYLGFIGTGRKRNDGFNAVYGVDGQVRIKQSNLFGAHILNSLTRETADGAIENKGTASFAFERSTRNFSGSLSFMDIGDGFRSDVGYITRTAIRKWTFNANPKIYPKQGIVKRIDPSLYTSLTKDKPSGMYESSVYFSLAATLPRNTRFSASVDFSTEIYEAQRFDDGGVTFSANSQMTKRIYFRTSYGWDKGIYYSTPAQGYGKRISNSLNLQLSDKFNAEFNHSFNSLYNEETDDKYYDIHILRGKVIYQMNQYLFFRTIVQYNSLSKVVAPNFLASFTYIPGTVVHLGYGSIHEQTRWDGVNYRPDDRYLRTNSGFFFKASYLWRL</sequence>
<feature type="domain" description="Carbohydrate-binding" evidence="2">
    <location>
        <begin position="35"/>
        <end position="183"/>
    </location>
</feature>
<evidence type="ECO:0000313" key="4">
    <source>
        <dbReference type="EMBL" id="KYG83694.1"/>
    </source>
</evidence>
<dbReference type="InterPro" id="IPR010502">
    <property type="entry name" value="Carb-bd_dom_fam9"/>
</dbReference>
<dbReference type="STRING" id="296218.AWN68_02490"/>
<dbReference type="Pfam" id="PF06452">
    <property type="entry name" value="CBM9_1"/>
    <property type="match status" value="1"/>
</dbReference>
<gene>
    <name evidence="4" type="ORF">AWN68_02490</name>
</gene>
<evidence type="ECO:0000256" key="1">
    <source>
        <dbReference type="SAM" id="SignalP"/>
    </source>
</evidence>
<dbReference type="GO" id="GO:0004553">
    <property type="term" value="F:hydrolase activity, hydrolyzing O-glycosyl compounds"/>
    <property type="evidence" value="ECO:0007669"/>
    <property type="project" value="InterPro"/>
</dbReference>
<keyword evidence="5" id="KW-1185">Reference proteome</keyword>
<dbReference type="Proteomes" id="UP000075615">
    <property type="component" value="Unassembled WGS sequence"/>
</dbReference>
<comment type="caution">
    <text evidence="4">The sequence shown here is derived from an EMBL/GenBank/DDBJ whole genome shotgun (WGS) entry which is preliminary data.</text>
</comment>
<protein>
    <submittedName>
        <fullName evidence="4">Uncharacterized protein</fullName>
    </submittedName>
</protein>
<dbReference type="EMBL" id="LRDB01000001">
    <property type="protein sequence ID" value="KYG83694.1"/>
    <property type="molecule type" value="Genomic_DNA"/>
</dbReference>
<dbReference type="AlphaFoldDB" id="A0A150XYG5"/>
<feature type="chain" id="PRO_5007575381" evidence="1">
    <location>
        <begin position="23"/>
        <end position="716"/>
    </location>
</feature>
<organism evidence="4 5">
    <name type="scientific">Roseivirga echinicomitans</name>
    <dbReference type="NCBI Taxonomy" id="296218"/>
    <lineage>
        <taxon>Bacteria</taxon>
        <taxon>Pseudomonadati</taxon>
        <taxon>Bacteroidota</taxon>
        <taxon>Cytophagia</taxon>
        <taxon>Cytophagales</taxon>
        <taxon>Roseivirgaceae</taxon>
        <taxon>Roseivirga</taxon>
    </lineage>
</organism>